<keyword evidence="2" id="KW-1185">Reference proteome</keyword>
<protein>
    <submittedName>
        <fullName evidence="1">Uncharacterized protein</fullName>
    </submittedName>
</protein>
<evidence type="ECO:0000313" key="2">
    <source>
        <dbReference type="Proteomes" id="UP000286701"/>
    </source>
</evidence>
<name>A0A444MNT2_9SPHI</name>
<proteinExistence type="predicted"/>
<reference evidence="1 2" key="1">
    <citation type="submission" date="2019-01" db="EMBL/GenBank/DDBJ databases">
        <title>Mucilaginibacter antarcticum sp. nov., isolated from antarctic soil.</title>
        <authorList>
            <person name="Yan Y.-Q."/>
            <person name="Du Z.-J."/>
        </authorList>
    </citation>
    <scope>NUCLEOTIDE SEQUENCE [LARGE SCALE GENOMIC DNA]</scope>
    <source>
        <strain evidence="1 2">F01003</strain>
    </source>
</reference>
<accession>A0A444MNT2</accession>
<organism evidence="1 2">
    <name type="scientific">Mucilaginibacter gilvus</name>
    <dbReference type="NCBI Taxonomy" id="2305909"/>
    <lineage>
        <taxon>Bacteria</taxon>
        <taxon>Pseudomonadati</taxon>
        <taxon>Bacteroidota</taxon>
        <taxon>Sphingobacteriia</taxon>
        <taxon>Sphingobacteriales</taxon>
        <taxon>Sphingobacteriaceae</taxon>
        <taxon>Mucilaginibacter</taxon>
    </lineage>
</organism>
<dbReference type="RefSeq" id="WP_128533874.1">
    <property type="nucleotide sequence ID" value="NZ_SBIW01000004.1"/>
</dbReference>
<dbReference type="Proteomes" id="UP000286701">
    <property type="component" value="Unassembled WGS sequence"/>
</dbReference>
<evidence type="ECO:0000313" key="1">
    <source>
        <dbReference type="EMBL" id="RWY52289.1"/>
    </source>
</evidence>
<gene>
    <name evidence="1" type="ORF">EPL05_10245</name>
</gene>
<dbReference type="EMBL" id="SBIW01000004">
    <property type="protein sequence ID" value="RWY52289.1"/>
    <property type="molecule type" value="Genomic_DNA"/>
</dbReference>
<dbReference type="AlphaFoldDB" id="A0A444MNT2"/>
<comment type="caution">
    <text evidence="1">The sequence shown here is derived from an EMBL/GenBank/DDBJ whole genome shotgun (WGS) entry which is preliminary data.</text>
</comment>
<sequence length="62" mass="7066">MKKLRKIMRLCGLVLFLLLAVGGVSLTGAAPTRPQNRDSFLTEQIEDEREEADEPLNENFYQ</sequence>